<gene>
    <name evidence="1" type="ORF">DK174_23665</name>
</gene>
<organism evidence="1">
    <name type="scientific">Shigella flexneri</name>
    <dbReference type="NCBI Taxonomy" id="623"/>
    <lineage>
        <taxon>Bacteria</taxon>
        <taxon>Pseudomonadati</taxon>
        <taxon>Pseudomonadota</taxon>
        <taxon>Gammaproteobacteria</taxon>
        <taxon>Enterobacterales</taxon>
        <taxon>Enterobacteriaceae</taxon>
        <taxon>Shigella</taxon>
    </lineage>
</organism>
<dbReference type="Proteomes" id="UP000839563">
    <property type="component" value="Unassembled WGS sequence"/>
</dbReference>
<reference evidence="1" key="1">
    <citation type="submission" date="2018-05" db="EMBL/GenBank/DDBJ databases">
        <authorList>
            <person name="Ashton P.M."/>
            <person name="Dallman T."/>
            <person name="Nair S."/>
            <person name="De Pinna E."/>
            <person name="Peters T."/>
            <person name="Grant K."/>
        </authorList>
    </citation>
    <scope>NUCLEOTIDE SEQUENCE [LARGE SCALE GENOMIC DNA]</scope>
    <source>
        <strain evidence="1">397720</strain>
    </source>
</reference>
<evidence type="ECO:0000313" key="1">
    <source>
        <dbReference type="EMBL" id="EAA0484714.1"/>
    </source>
</evidence>
<accession>A0A3T2V259</accession>
<feature type="non-terminal residue" evidence="1">
    <location>
        <position position="1"/>
    </location>
</feature>
<protein>
    <submittedName>
        <fullName evidence="1">Prepilin peptidase</fullName>
    </submittedName>
</protein>
<dbReference type="AlphaFoldDB" id="A0A3T2V259"/>
<proteinExistence type="predicted"/>
<name>A0A3T2V259_SHIFL</name>
<sequence>PFGPFLAAAGFVIGWDSLLIGR</sequence>
<comment type="caution">
    <text evidence="1">The sequence shown here is derived from an EMBL/GenBank/DDBJ whole genome shotgun (WGS) entry which is preliminary data.</text>
</comment>
<dbReference type="EMBL" id="AAAAHL010000358">
    <property type="protein sequence ID" value="EAA0484714.1"/>
    <property type="molecule type" value="Genomic_DNA"/>
</dbReference>